<dbReference type="Pfam" id="PF00006">
    <property type="entry name" value="ATP-synt_ab"/>
    <property type="match status" value="1"/>
</dbReference>
<comment type="subcellular location">
    <subcellularLocation>
        <location evidence="2">Membrane</location>
    </subcellularLocation>
</comment>
<keyword evidence="5" id="KW-0547">Nucleotide-binding</keyword>
<evidence type="ECO:0000256" key="8">
    <source>
        <dbReference type="ARBA" id="ARBA00022967"/>
    </source>
</evidence>
<dbReference type="InterPro" id="IPR038376">
    <property type="entry name" value="ATP_synth_asu_C_sf"/>
</dbReference>
<dbReference type="EC" id="3.6.3.14" evidence="17"/>
<dbReference type="GO" id="GO:0045259">
    <property type="term" value="C:proton-transporting ATP synthase complex"/>
    <property type="evidence" value="ECO:0007669"/>
    <property type="project" value="UniProtKB-KW"/>
</dbReference>
<evidence type="ECO:0000313" key="17">
    <source>
        <dbReference type="EMBL" id="PRP94858.1"/>
    </source>
</evidence>
<dbReference type="InterPro" id="IPR000194">
    <property type="entry name" value="ATPase_F1/V1/A1_a/bsu_nucl-bd"/>
</dbReference>
<dbReference type="SUPFAM" id="SSF47917">
    <property type="entry name" value="C-terminal domain of alpha and beta subunits of F1 ATP synthase"/>
    <property type="match status" value="1"/>
</dbReference>
<feature type="domain" description="ATP synthase alpha subunit C-terminal" evidence="15">
    <location>
        <begin position="394"/>
        <end position="510"/>
    </location>
</feature>
<evidence type="ECO:0000313" key="18">
    <source>
        <dbReference type="Proteomes" id="UP000238823"/>
    </source>
</evidence>
<evidence type="ECO:0000259" key="16">
    <source>
        <dbReference type="Pfam" id="PF02874"/>
    </source>
</evidence>
<dbReference type="Gene3D" id="1.20.150.20">
    <property type="entry name" value="ATP synthase alpha/beta chain, C-terminal domain"/>
    <property type="match status" value="1"/>
</dbReference>
<keyword evidence="8" id="KW-1278">Translocase</keyword>
<evidence type="ECO:0000256" key="2">
    <source>
        <dbReference type="ARBA" id="ARBA00004370"/>
    </source>
</evidence>
<evidence type="ECO:0000256" key="6">
    <source>
        <dbReference type="ARBA" id="ARBA00022781"/>
    </source>
</evidence>
<keyword evidence="11" id="KW-0139">CF(1)</keyword>
<dbReference type="PANTHER" id="PTHR48082">
    <property type="entry name" value="ATP SYNTHASE SUBUNIT ALPHA, MITOCHONDRIAL"/>
    <property type="match status" value="1"/>
</dbReference>
<evidence type="ECO:0000256" key="10">
    <source>
        <dbReference type="ARBA" id="ARBA00023136"/>
    </source>
</evidence>
<evidence type="ECO:0000256" key="4">
    <source>
        <dbReference type="ARBA" id="ARBA00022448"/>
    </source>
</evidence>
<dbReference type="PANTHER" id="PTHR48082:SF2">
    <property type="entry name" value="ATP SYNTHASE SUBUNIT ALPHA, MITOCHONDRIAL"/>
    <property type="match status" value="1"/>
</dbReference>
<evidence type="ECO:0000256" key="12">
    <source>
        <dbReference type="ARBA" id="ARBA00023310"/>
    </source>
</evidence>
<dbReference type="InterPro" id="IPR004100">
    <property type="entry name" value="ATPase_F1/V1/A1_a/bsu_N"/>
</dbReference>
<comment type="caution">
    <text evidence="17">The sequence shown here is derived from an EMBL/GenBank/DDBJ whole genome shotgun (WGS) entry which is preliminary data.</text>
</comment>
<dbReference type="InterPro" id="IPR020003">
    <property type="entry name" value="ATPase_a/bsu_AS"/>
</dbReference>
<keyword evidence="7" id="KW-0067">ATP-binding</keyword>
<evidence type="ECO:0000256" key="3">
    <source>
        <dbReference type="ARBA" id="ARBA00008936"/>
    </source>
</evidence>
<reference evidence="17 18" key="1">
    <citation type="submission" date="2018-03" db="EMBL/GenBank/DDBJ databases">
        <title>Draft Genome Sequences of the Obligatory Marine Myxobacteria Enhygromyxa salina SWB007.</title>
        <authorList>
            <person name="Poehlein A."/>
            <person name="Moghaddam J.A."/>
            <person name="Harms H."/>
            <person name="Alanjari M."/>
            <person name="Koenig G.M."/>
            <person name="Daniel R."/>
            <person name="Schaeberle T.F."/>
        </authorList>
    </citation>
    <scope>NUCLEOTIDE SEQUENCE [LARGE SCALE GENOMIC DNA]</scope>
    <source>
        <strain evidence="17 18">SWB007</strain>
    </source>
</reference>
<dbReference type="InterPro" id="IPR005294">
    <property type="entry name" value="ATP_synth_F1_asu"/>
</dbReference>
<keyword evidence="10" id="KW-0472">Membrane</keyword>
<evidence type="ECO:0000256" key="11">
    <source>
        <dbReference type="ARBA" id="ARBA00023196"/>
    </source>
</evidence>
<keyword evidence="6" id="KW-0375">Hydrogen ion transport</keyword>
<comment type="subunit">
    <text evidence="13">F-type ATPases have 2 components, CF(1) - the catalytic core - and CF(0) - the membrane proton channel. CF(1) has five subunits: alpha(3), beta(3), gamma(1), delta(1), epsilon(1). CF(0) has four main subunits: a(1), b(1), b'(1) and c(9-12).</text>
</comment>
<dbReference type="Gene3D" id="3.40.50.300">
    <property type="entry name" value="P-loop containing nucleotide triphosphate hydrolases"/>
    <property type="match status" value="1"/>
</dbReference>
<sequence length="524" mass="56352">MKSQLSAPVVQPDSADPSRLALTDRLEHEARRVVAGLREDFTHLHTQPTVARLGRVVEAGDGVATAVGLEHPVAGELLDIDGVPARAEIVSEDQVRMILFGGSEAVAAGAPVRRTGRVLDVPAGVELIGRVVDALGRPIDHRGRLNTRRRVPIEGEAASLADREAVSRPLRTGLFVVDTMIPIGRGQRQLIVGDHSTGKSELCLNILAALDHGLVGIYVSIGRRGADTAANLGWLTDHGFFQRGFALVANADQSVGLVQLAPYTAMAMAEALMHEGRDVVVVFDNLTAHAHAHRSLALLLGRPVGREAYPVDVFYAHARVLERAGQLGRERGGGSVTALPIIETQAGDLTAYIPTNLVSITDGQIRLDAGLVSEGQVPAVDVALSVSRVGSKAQPRLIRELAGQLAHRYAQFLELESFTRFGARLETSAQRTINWGRRVRRALRQGRSEPRTWAQTAATLLVLDDPRITDVALEDLRALIDSVCTTIESHHLHVWTRLELGDALAPGDSELVREVVGVVLGAQP</sequence>
<dbReference type="GO" id="GO:0016787">
    <property type="term" value="F:hydrolase activity"/>
    <property type="evidence" value="ECO:0007669"/>
    <property type="project" value="UniProtKB-KW"/>
</dbReference>
<keyword evidence="9" id="KW-0406">Ion transport</keyword>
<dbReference type="Pfam" id="PF02874">
    <property type="entry name" value="ATP-synt_ab_N"/>
    <property type="match status" value="1"/>
</dbReference>
<dbReference type="AlphaFoldDB" id="A0A2S9XPR8"/>
<feature type="domain" description="ATPase F1/V1/A1 complex alpha/beta subunit nucleotide-binding" evidence="14">
    <location>
        <begin position="173"/>
        <end position="387"/>
    </location>
</feature>
<evidence type="ECO:0000256" key="1">
    <source>
        <dbReference type="ARBA" id="ARBA00003784"/>
    </source>
</evidence>
<gene>
    <name evidence="17" type="primary">atpA_2</name>
    <name evidence="17" type="ORF">ENSA7_76810</name>
</gene>
<evidence type="ECO:0000259" key="14">
    <source>
        <dbReference type="Pfam" id="PF00006"/>
    </source>
</evidence>
<proteinExistence type="inferred from homology"/>
<evidence type="ECO:0000256" key="7">
    <source>
        <dbReference type="ARBA" id="ARBA00022840"/>
    </source>
</evidence>
<dbReference type="RefSeq" id="WP_106094444.1">
    <property type="nucleotide sequence ID" value="NZ_PVNL01000139.1"/>
</dbReference>
<dbReference type="EMBL" id="PVNL01000139">
    <property type="protein sequence ID" value="PRP94858.1"/>
    <property type="molecule type" value="Genomic_DNA"/>
</dbReference>
<protein>
    <submittedName>
        <fullName evidence="17">ATP synthase subunit alpha</fullName>
        <ecNumber evidence="17">3.6.3.14</ecNumber>
    </submittedName>
</protein>
<accession>A0A2S9XPR8</accession>
<keyword evidence="4" id="KW-0813">Transport</keyword>
<dbReference type="InterPro" id="IPR027417">
    <property type="entry name" value="P-loop_NTPase"/>
</dbReference>
<dbReference type="InterPro" id="IPR000793">
    <property type="entry name" value="ATP_synth_asu_C"/>
</dbReference>
<feature type="domain" description="ATPase F1/V1/A1 complex alpha/beta subunit N-terminal" evidence="16">
    <location>
        <begin position="53"/>
        <end position="116"/>
    </location>
</feature>
<dbReference type="Pfam" id="PF00306">
    <property type="entry name" value="ATP-synt_ab_C"/>
    <property type="match status" value="1"/>
</dbReference>
<dbReference type="PROSITE" id="PS00152">
    <property type="entry name" value="ATPASE_ALPHA_BETA"/>
    <property type="match status" value="1"/>
</dbReference>
<dbReference type="OrthoDB" id="9805197at2"/>
<comment type="function">
    <text evidence="1">Produces ATP from ADP in the presence of a proton gradient across the membrane. The alpha chain is a regulatory subunit.</text>
</comment>
<organism evidence="17 18">
    <name type="scientific">Enhygromyxa salina</name>
    <dbReference type="NCBI Taxonomy" id="215803"/>
    <lineage>
        <taxon>Bacteria</taxon>
        <taxon>Pseudomonadati</taxon>
        <taxon>Myxococcota</taxon>
        <taxon>Polyangia</taxon>
        <taxon>Nannocystales</taxon>
        <taxon>Nannocystaceae</taxon>
        <taxon>Enhygromyxa</taxon>
    </lineage>
</organism>
<evidence type="ECO:0000256" key="9">
    <source>
        <dbReference type="ARBA" id="ARBA00023065"/>
    </source>
</evidence>
<evidence type="ECO:0000256" key="13">
    <source>
        <dbReference type="ARBA" id="ARBA00026013"/>
    </source>
</evidence>
<comment type="similarity">
    <text evidence="3">Belongs to the ATPase alpha/beta chains family.</text>
</comment>
<dbReference type="SUPFAM" id="SSF52540">
    <property type="entry name" value="P-loop containing nucleoside triphosphate hydrolases"/>
    <property type="match status" value="1"/>
</dbReference>
<dbReference type="InterPro" id="IPR023366">
    <property type="entry name" value="ATP_synth_asu-like_sf"/>
</dbReference>
<dbReference type="GO" id="GO:0043531">
    <property type="term" value="F:ADP binding"/>
    <property type="evidence" value="ECO:0007669"/>
    <property type="project" value="TreeGrafter"/>
</dbReference>
<dbReference type="FunFam" id="3.40.50.300:FF:002432">
    <property type="entry name" value="ATP synthase subunit alpha, mitochondrial"/>
    <property type="match status" value="1"/>
</dbReference>
<keyword evidence="12" id="KW-0066">ATP synthesis</keyword>
<dbReference type="SUPFAM" id="SSF50615">
    <property type="entry name" value="N-terminal domain of alpha and beta subunits of F1 ATP synthase"/>
    <property type="match status" value="1"/>
</dbReference>
<evidence type="ECO:0000259" key="15">
    <source>
        <dbReference type="Pfam" id="PF00306"/>
    </source>
</evidence>
<dbReference type="GO" id="GO:0005524">
    <property type="term" value="F:ATP binding"/>
    <property type="evidence" value="ECO:0007669"/>
    <property type="project" value="UniProtKB-KW"/>
</dbReference>
<evidence type="ECO:0000256" key="5">
    <source>
        <dbReference type="ARBA" id="ARBA00022741"/>
    </source>
</evidence>
<name>A0A2S9XPR8_9BACT</name>
<dbReference type="Proteomes" id="UP000238823">
    <property type="component" value="Unassembled WGS sequence"/>
</dbReference>
<dbReference type="Gene3D" id="2.40.30.20">
    <property type="match status" value="1"/>
</dbReference>
<dbReference type="InterPro" id="IPR036121">
    <property type="entry name" value="ATPase_F1/V1/A1_a/bsu_N_sf"/>
</dbReference>
<keyword evidence="17" id="KW-0378">Hydrolase</keyword>
<dbReference type="GO" id="GO:0046933">
    <property type="term" value="F:proton-transporting ATP synthase activity, rotational mechanism"/>
    <property type="evidence" value="ECO:0007669"/>
    <property type="project" value="InterPro"/>
</dbReference>